<keyword evidence="11" id="KW-1185">Reference proteome</keyword>
<keyword evidence="5 8" id="KW-1133">Transmembrane helix</keyword>
<feature type="transmembrane region" description="Helical" evidence="8">
    <location>
        <begin position="12"/>
        <end position="32"/>
    </location>
</feature>
<feature type="domain" description="OmpA-like" evidence="9">
    <location>
        <begin position="122"/>
        <end position="243"/>
    </location>
</feature>
<dbReference type="Pfam" id="PF00691">
    <property type="entry name" value="OmpA"/>
    <property type="match status" value="1"/>
</dbReference>
<keyword evidence="10" id="KW-0282">Flagellum</keyword>
<evidence type="ECO:0000259" key="9">
    <source>
        <dbReference type="PROSITE" id="PS51123"/>
    </source>
</evidence>
<dbReference type="CDD" id="cd07185">
    <property type="entry name" value="OmpA_C-like"/>
    <property type="match status" value="1"/>
</dbReference>
<dbReference type="InterPro" id="IPR006665">
    <property type="entry name" value="OmpA-like"/>
</dbReference>
<keyword evidence="10" id="KW-0969">Cilium</keyword>
<name>A0ABN6CYG1_9GAMM</name>
<evidence type="ECO:0000256" key="7">
    <source>
        <dbReference type="PROSITE-ProRule" id="PRU00473"/>
    </source>
</evidence>
<organism evidence="10 11">
    <name type="scientific">Thiomicrorhabdus immobilis</name>
    <dbReference type="NCBI Taxonomy" id="2791037"/>
    <lineage>
        <taxon>Bacteria</taxon>
        <taxon>Pseudomonadati</taxon>
        <taxon>Pseudomonadota</taxon>
        <taxon>Gammaproteobacteria</taxon>
        <taxon>Thiotrichales</taxon>
        <taxon>Piscirickettsiaceae</taxon>
        <taxon>Thiomicrorhabdus</taxon>
    </lineage>
</organism>
<evidence type="ECO:0000256" key="2">
    <source>
        <dbReference type="ARBA" id="ARBA00008914"/>
    </source>
</evidence>
<dbReference type="SUPFAM" id="SSF103088">
    <property type="entry name" value="OmpA-like"/>
    <property type="match status" value="1"/>
</dbReference>
<protein>
    <submittedName>
        <fullName evidence="10">Flagellar motor protein MotB</fullName>
    </submittedName>
</protein>
<evidence type="ECO:0000256" key="6">
    <source>
        <dbReference type="ARBA" id="ARBA00023136"/>
    </source>
</evidence>
<dbReference type="Gene3D" id="3.30.1330.60">
    <property type="entry name" value="OmpA-like domain"/>
    <property type="match status" value="1"/>
</dbReference>
<dbReference type="Proteomes" id="UP001054820">
    <property type="component" value="Chromosome"/>
</dbReference>
<evidence type="ECO:0000256" key="8">
    <source>
        <dbReference type="SAM" id="Phobius"/>
    </source>
</evidence>
<keyword evidence="10" id="KW-0966">Cell projection</keyword>
<proteinExistence type="inferred from homology"/>
<accession>A0ABN6CYG1</accession>
<evidence type="ECO:0000256" key="5">
    <source>
        <dbReference type="ARBA" id="ARBA00022989"/>
    </source>
</evidence>
<evidence type="ECO:0000256" key="4">
    <source>
        <dbReference type="ARBA" id="ARBA00022692"/>
    </source>
</evidence>
<dbReference type="EMBL" id="AP024202">
    <property type="protein sequence ID" value="BCN92937.1"/>
    <property type="molecule type" value="Genomic_DNA"/>
</dbReference>
<keyword evidence="6 7" id="KW-0472">Membrane</keyword>
<comment type="subcellular location">
    <subcellularLocation>
        <location evidence="1">Cell membrane</location>
        <topology evidence="1">Single-pass membrane protein</topology>
    </subcellularLocation>
</comment>
<keyword evidence="3" id="KW-1003">Cell membrane</keyword>
<dbReference type="PROSITE" id="PS51123">
    <property type="entry name" value="OMPA_2"/>
    <property type="match status" value="1"/>
</dbReference>
<evidence type="ECO:0000256" key="3">
    <source>
        <dbReference type="ARBA" id="ARBA00022475"/>
    </source>
</evidence>
<dbReference type="PANTHER" id="PTHR30329">
    <property type="entry name" value="STATOR ELEMENT OF FLAGELLAR MOTOR COMPLEX"/>
    <property type="match status" value="1"/>
</dbReference>
<evidence type="ECO:0000256" key="1">
    <source>
        <dbReference type="ARBA" id="ARBA00004162"/>
    </source>
</evidence>
<evidence type="ECO:0000313" key="11">
    <source>
        <dbReference type="Proteomes" id="UP001054820"/>
    </source>
</evidence>
<dbReference type="Pfam" id="PF13677">
    <property type="entry name" value="MotB_plug"/>
    <property type="match status" value="1"/>
</dbReference>
<evidence type="ECO:0000313" key="10">
    <source>
        <dbReference type="EMBL" id="BCN92937.1"/>
    </source>
</evidence>
<gene>
    <name evidence="10" type="primary">motB</name>
    <name evidence="10" type="ORF">THMIRHAM_07220</name>
</gene>
<dbReference type="PANTHER" id="PTHR30329:SF21">
    <property type="entry name" value="LIPOPROTEIN YIAD-RELATED"/>
    <property type="match status" value="1"/>
</dbReference>
<dbReference type="InterPro" id="IPR050330">
    <property type="entry name" value="Bact_OuterMem_StrucFunc"/>
</dbReference>
<reference evidence="10" key="1">
    <citation type="journal article" date="2022" name="Arch. Microbiol.">
        <title>Thiomicrorhabdus immobilis sp. nov., a mesophilic sulfur-oxidizing bacterium isolated from sediment of a brackish lake in northern Japan.</title>
        <authorList>
            <person name="Kojima H."/>
            <person name="Mochizuki J."/>
            <person name="Kanda M."/>
            <person name="Watanabe T."/>
            <person name="Fukui M."/>
        </authorList>
    </citation>
    <scope>NUCLEOTIDE SEQUENCE</scope>
    <source>
        <strain evidence="10">Am19</strain>
    </source>
</reference>
<dbReference type="InterPro" id="IPR036737">
    <property type="entry name" value="OmpA-like_sf"/>
</dbReference>
<keyword evidence="4 8" id="KW-0812">Transmembrane</keyword>
<sequence>MAKKVKPCPAWLATFADLMSLLMALFVLLYAMSSTDIPKYKAVVESLTETLGNGSELSPEQKQFFESLLSTEKASEQVEPPAAPVVPEEVSVDNLKPLYDSLIETYSEAGKKSEIKIDYDVESNQIRLIFPEQIAFDPGRADLKPRFVELLRKFFAFKDEKVALQVVGHTDSRPVSGGRFKSNWELSSARAASVIEQLVQDRAIRPEQAQAIGLADTQPVSLGDTEVDYAKNRRVEILIAPESSRPR</sequence>
<dbReference type="RefSeq" id="WP_237263632.1">
    <property type="nucleotide sequence ID" value="NZ_AP024202.1"/>
</dbReference>
<dbReference type="InterPro" id="IPR025713">
    <property type="entry name" value="MotB-like_N_dom"/>
</dbReference>
<comment type="similarity">
    <text evidence="2">Belongs to the MotB family.</text>
</comment>